<evidence type="ECO:0000313" key="3">
    <source>
        <dbReference type="Proteomes" id="UP000661649"/>
    </source>
</evidence>
<name>A0ABR7P8L8_9FIRM</name>
<dbReference type="Proteomes" id="UP000661649">
    <property type="component" value="Unassembled WGS sequence"/>
</dbReference>
<dbReference type="EMBL" id="JACRTP010000001">
    <property type="protein sequence ID" value="MBC8627745.1"/>
    <property type="molecule type" value="Genomic_DNA"/>
</dbReference>
<feature type="domain" description="HMA" evidence="1">
    <location>
        <begin position="2"/>
        <end position="67"/>
    </location>
</feature>
<keyword evidence="3" id="KW-1185">Reference proteome</keyword>
<comment type="caution">
    <text evidence="2">The sequence shown here is derived from an EMBL/GenBank/DDBJ whole genome shotgun (WGS) entry which is preliminary data.</text>
</comment>
<protein>
    <submittedName>
        <fullName evidence="2">Heavy-metal-associated domain-containing protein</fullName>
    </submittedName>
</protein>
<dbReference type="RefSeq" id="WP_022304095.1">
    <property type="nucleotide sequence ID" value="NZ_DAWEED010000016.1"/>
</dbReference>
<sequence length="84" mass="9502">MVKTTLGIDGMMCGMCESHMNDAIRNNFDVKKVTSSHSKKQTEVISEEALDEGKLKEVVEKTGYQLTSVETEPYEKKGFSLFHR</sequence>
<dbReference type="InterPro" id="IPR036163">
    <property type="entry name" value="HMA_dom_sf"/>
</dbReference>
<dbReference type="InterPro" id="IPR006121">
    <property type="entry name" value="HMA_dom"/>
</dbReference>
<evidence type="ECO:0000313" key="2">
    <source>
        <dbReference type="EMBL" id="MBC8627745.1"/>
    </source>
</evidence>
<reference evidence="2 3" key="1">
    <citation type="submission" date="2020-08" db="EMBL/GenBank/DDBJ databases">
        <title>Genome public.</title>
        <authorList>
            <person name="Liu C."/>
            <person name="Sun Q."/>
        </authorList>
    </citation>
    <scope>NUCLEOTIDE SEQUENCE [LARGE SCALE GENOMIC DNA]</scope>
    <source>
        <strain evidence="2 3">3_YM_SP_D4_24.mj</strain>
    </source>
</reference>
<proteinExistence type="predicted"/>
<evidence type="ECO:0000259" key="1">
    <source>
        <dbReference type="PROSITE" id="PS50846"/>
    </source>
</evidence>
<accession>A0ABR7P8L8</accession>
<dbReference type="Gene3D" id="3.30.70.100">
    <property type="match status" value="1"/>
</dbReference>
<dbReference type="PROSITE" id="PS50846">
    <property type="entry name" value="HMA_2"/>
    <property type="match status" value="1"/>
</dbReference>
<dbReference type="CDD" id="cd00371">
    <property type="entry name" value="HMA"/>
    <property type="match status" value="1"/>
</dbReference>
<dbReference type="SUPFAM" id="SSF55008">
    <property type="entry name" value="HMA, heavy metal-associated domain"/>
    <property type="match status" value="1"/>
</dbReference>
<gene>
    <name evidence="2" type="ORF">H8712_03790</name>
</gene>
<organism evidence="2 3">
    <name type="scientific">Blautia stercoris</name>
    <dbReference type="NCBI Taxonomy" id="871664"/>
    <lineage>
        <taxon>Bacteria</taxon>
        <taxon>Bacillati</taxon>
        <taxon>Bacillota</taxon>
        <taxon>Clostridia</taxon>
        <taxon>Lachnospirales</taxon>
        <taxon>Lachnospiraceae</taxon>
        <taxon>Blautia</taxon>
    </lineage>
</organism>